<evidence type="ECO:0000313" key="3">
    <source>
        <dbReference type="Proteomes" id="UP000241193"/>
    </source>
</evidence>
<comment type="caution">
    <text evidence="2">The sequence shown here is derived from an EMBL/GenBank/DDBJ whole genome shotgun (WGS) entry which is preliminary data.</text>
</comment>
<dbReference type="Proteomes" id="UP000241193">
    <property type="component" value="Unassembled WGS sequence"/>
</dbReference>
<keyword evidence="3" id="KW-1185">Reference proteome</keyword>
<organism evidence="2 3">
    <name type="scientific">Pseudothauera lacus</name>
    <dbReference type="NCBI Taxonomy" id="2136175"/>
    <lineage>
        <taxon>Bacteria</taxon>
        <taxon>Pseudomonadati</taxon>
        <taxon>Pseudomonadota</taxon>
        <taxon>Betaproteobacteria</taxon>
        <taxon>Rhodocyclales</taxon>
        <taxon>Zoogloeaceae</taxon>
        <taxon>Pseudothauera</taxon>
    </lineage>
</organism>
<dbReference type="PROSITE" id="PS51257">
    <property type="entry name" value="PROKAR_LIPOPROTEIN"/>
    <property type="match status" value="1"/>
</dbReference>
<reference evidence="2 3" key="2">
    <citation type="submission" date="2018-04" db="EMBL/GenBank/DDBJ databases">
        <title>Thauera lacus sp. nov., isolated from an saline lake in Inner Mongolia, China.</title>
        <authorList>
            <person name="Liang Q.-Y."/>
        </authorList>
    </citation>
    <scope>NUCLEOTIDE SEQUENCE [LARGE SCALE GENOMIC DNA]</scope>
    <source>
        <strain evidence="2 3">D20</strain>
    </source>
</reference>
<dbReference type="AlphaFoldDB" id="A0A2T4ICZ4"/>
<reference evidence="2 3" key="1">
    <citation type="submission" date="2018-03" db="EMBL/GenBank/DDBJ databases">
        <authorList>
            <person name="Keele B.F."/>
        </authorList>
    </citation>
    <scope>NUCLEOTIDE SEQUENCE [LARGE SCALE GENOMIC DNA]</scope>
    <source>
        <strain evidence="2 3">D20</strain>
    </source>
</reference>
<gene>
    <name evidence="2" type="ORF">C8261_13050</name>
</gene>
<dbReference type="EMBL" id="PZKC01000011">
    <property type="protein sequence ID" value="PTD95645.1"/>
    <property type="molecule type" value="Genomic_DNA"/>
</dbReference>
<protein>
    <recommendedName>
        <fullName evidence="4">Lipoprotein</fullName>
    </recommendedName>
</protein>
<feature type="chain" id="PRO_5015635151" description="Lipoprotein" evidence="1">
    <location>
        <begin position="27"/>
        <end position="137"/>
    </location>
</feature>
<dbReference type="OrthoDB" id="5297723at2"/>
<accession>A0A2T4ICZ4</accession>
<name>A0A2T4ICZ4_9RHOO</name>
<feature type="signal peptide" evidence="1">
    <location>
        <begin position="1"/>
        <end position="26"/>
    </location>
</feature>
<proteinExistence type="predicted"/>
<keyword evidence="1" id="KW-0732">Signal</keyword>
<dbReference type="RefSeq" id="WP_107494165.1">
    <property type="nucleotide sequence ID" value="NZ_PZKC01000011.1"/>
</dbReference>
<sequence>MSRVLRSLALVAVLPWLVACENSATAYMVDGNQHALILVREQPYFWTADVEQALIVSRLPACQRKVRIHPSSTAMVEVEVYAAGDLLWALRQGGRWYLASTERCLVQDWVNDGGAPGPLVGHFRLKDGKPAFIAAGQ</sequence>
<evidence type="ECO:0000256" key="1">
    <source>
        <dbReference type="SAM" id="SignalP"/>
    </source>
</evidence>
<evidence type="ECO:0008006" key="4">
    <source>
        <dbReference type="Google" id="ProtNLM"/>
    </source>
</evidence>
<evidence type="ECO:0000313" key="2">
    <source>
        <dbReference type="EMBL" id="PTD95645.1"/>
    </source>
</evidence>